<dbReference type="EMBL" id="DVFO01000003">
    <property type="protein sequence ID" value="HIQ60079.1"/>
    <property type="molecule type" value="Genomic_DNA"/>
</dbReference>
<feature type="region of interest" description="Disordered" evidence="1">
    <location>
        <begin position="157"/>
        <end position="179"/>
    </location>
</feature>
<reference evidence="2" key="1">
    <citation type="submission" date="2020-10" db="EMBL/GenBank/DDBJ databases">
        <authorList>
            <person name="Gilroy R."/>
        </authorList>
    </citation>
    <scope>NUCLEOTIDE SEQUENCE</scope>
    <source>
        <strain evidence="2">ChiGjej2B2-12916</strain>
    </source>
</reference>
<evidence type="ECO:0000313" key="3">
    <source>
        <dbReference type="Proteomes" id="UP000886879"/>
    </source>
</evidence>
<protein>
    <submittedName>
        <fullName evidence="2">Uncharacterized protein</fullName>
    </submittedName>
</protein>
<accession>A0A9D1CGZ3</accession>
<dbReference type="AlphaFoldDB" id="A0A9D1CGZ3"/>
<proteinExistence type="predicted"/>
<sequence length="453" mass="51678">MKHTANTWKKPLGIVAVLVVLVAVAAAAFFRSKPMVDPADTLQVRSISADYWNGGETYHCDISQENIPQKLSRDLVSLFQGFTIRNTLFPRQNTYTVEPDSVYISIQVGLAEGSMRVNLSTNSAYTSAQFGDTHYSIVDGQDLYQKVYDRLSPLLVAHGSPGDPEGEPSPTPSQLPQTVPWEVPEQPSMSYEEYFEQEREYEFFEHLDSAWFYDQCDFEYRDGALYLVDSQKTGEALWKVWDADNLEVKAVDPAWIYGIVDGKTLIRMDYKGNHQETLFVDDSGLISTMNRRISNPLTVAYTYRYDGTLEPKCIQNPLPLADRSVLYFWAGAEDGDGAALYRLYVHDGHTDVVYQYTQEELEQYRFPDYPELEGTGPYYRISAPNPVSNVEVRWSVGNPEFFQRFEAEVQGDFGKLTDTELIHYNTIGYHLHSQLNCTKNTFTGAFQQVEPEW</sequence>
<dbReference type="Proteomes" id="UP000886879">
    <property type="component" value="Unassembled WGS sequence"/>
</dbReference>
<gene>
    <name evidence="2" type="ORF">IAD31_00535</name>
</gene>
<organism evidence="2 3">
    <name type="scientific">Candidatus Enterenecus faecium</name>
    <dbReference type="NCBI Taxonomy" id="2840780"/>
    <lineage>
        <taxon>Bacteria</taxon>
        <taxon>Bacillati</taxon>
        <taxon>Bacillota</taxon>
        <taxon>Clostridia</taxon>
        <taxon>Eubacteriales</taxon>
        <taxon>Candidatus Enterenecus</taxon>
    </lineage>
</organism>
<reference evidence="2" key="2">
    <citation type="journal article" date="2021" name="PeerJ">
        <title>Extensive microbial diversity within the chicken gut microbiome revealed by metagenomics and culture.</title>
        <authorList>
            <person name="Gilroy R."/>
            <person name="Ravi A."/>
            <person name="Getino M."/>
            <person name="Pursley I."/>
            <person name="Horton D.L."/>
            <person name="Alikhan N.F."/>
            <person name="Baker D."/>
            <person name="Gharbi K."/>
            <person name="Hall N."/>
            <person name="Watson M."/>
            <person name="Adriaenssens E.M."/>
            <person name="Foster-Nyarko E."/>
            <person name="Jarju S."/>
            <person name="Secka A."/>
            <person name="Antonio M."/>
            <person name="Oren A."/>
            <person name="Chaudhuri R.R."/>
            <person name="La Ragione R."/>
            <person name="Hildebrand F."/>
            <person name="Pallen M.J."/>
        </authorList>
    </citation>
    <scope>NUCLEOTIDE SEQUENCE</scope>
    <source>
        <strain evidence="2">ChiGjej2B2-12916</strain>
    </source>
</reference>
<evidence type="ECO:0000256" key="1">
    <source>
        <dbReference type="SAM" id="MobiDB-lite"/>
    </source>
</evidence>
<name>A0A9D1CGZ3_9FIRM</name>
<comment type="caution">
    <text evidence="2">The sequence shown here is derived from an EMBL/GenBank/DDBJ whole genome shotgun (WGS) entry which is preliminary data.</text>
</comment>
<evidence type="ECO:0000313" key="2">
    <source>
        <dbReference type="EMBL" id="HIQ60079.1"/>
    </source>
</evidence>